<dbReference type="OrthoDB" id="4327074at2759"/>
<protein>
    <submittedName>
        <fullName evidence="1">Uncharacterized protein</fullName>
    </submittedName>
</protein>
<reference evidence="1" key="1">
    <citation type="submission" date="2019-08" db="EMBL/GenBank/DDBJ databases">
        <title>The genome of the North American firefly Photinus pyralis.</title>
        <authorList>
            <consortium name="Photinus pyralis genome working group"/>
            <person name="Fallon T.R."/>
            <person name="Sander Lower S.E."/>
            <person name="Weng J.-K."/>
        </authorList>
    </citation>
    <scope>NUCLEOTIDE SEQUENCE</scope>
    <source>
        <strain evidence="1">TRF0915ILg1</strain>
        <tissue evidence="1">Whole body</tissue>
    </source>
</reference>
<name>A0A8K0G4V4_IGNLU</name>
<accession>A0A8K0G4V4</accession>
<comment type="caution">
    <text evidence="1">The sequence shown here is derived from an EMBL/GenBank/DDBJ whole genome shotgun (WGS) entry which is preliminary data.</text>
</comment>
<proteinExistence type="predicted"/>
<evidence type="ECO:0000313" key="2">
    <source>
        <dbReference type="Proteomes" id="UP000801492"/>
    </source>
</evidence>
<gene>
    <name evidence="1" type="ORF">ILUMI_20110</name>
</gene>
<keyword evidence="2" id="KW-1185">Reference proteome</keyword>
<organism evidence="1 2">
    <name type="scientific">Ignelater luminosus</name>
    <name type="common">Cucubano</name>
    <name type="synonym">Pyrophorus luminosus</name>
    <dbReference type="NCBI Taxonomy" id="2038154"/>
    <lineage>
        <taxon>Eukaryota</taxon>
        <taxon>Metazoa</taxon>
        <taxon>Ecdysozoa</taxon>
        <taxon>Arthropoda</taxon>
        <taxon>Hexapoda</taxon>
        <taxon>Insecta</taxon>
        <taxon>Pterygota</taxon>
        <taxon>Neoptera</taxon>
        <taxon>Endopterygota</taxon>
        <taxon>Coleoptera</taxon>
        <taxon>Polyphaga</taxon>
        <taxon>Elateriformia</taxon>
        <taxon>Elateroidea</taxon>
        <taxon>Elateridae</taxon>
        <taxon>Agrypninae</taxon>
        <taxon>Pyrophorini</taxon>
        <taxon>Ignelater</taxon>
    </lineage>
</organism>
<evidence type="ECO:0000313" key="1">
    <source>
        <dbReference type="EMBL" id="KAF2886064.1"/>
    </source>
</evidence>
<dbReference type="EMBL" id="VTPC01088768">
    <property type="protein sequence ID" value="KAF2886064.1"/>
    <property type="molecule type" value="Genomic_DNA"/>
</dbReference>
<dbReference type="AlphaFoldDB" id="A0A8K0G4V4"/>
<dbReference type="Proteomes" id="UP000801492">
    <property type="component" value="Unassembled WGS sequence"/>
</dbReference>
<sequence length="154" mass="17322">MIYDIPNIISLALPHAITPMNIIAGFSTTYIFPFIPDIFLPDNFLLLYSTDRPLDIAHKPLEQSTAPDLQLADQETLSKSVYQASSSPTCCLSNHKSLEDLKTVLKAGPRKESLRGRKRRKTCILTDIPEIKTLKEAKHSRNIKKTCLTTANRK</sequence>